<dbReference type="Proteomes" id="UP000317178">
    <property type="component" value="Chromosome"/>
</dbReference>
<dbReference type="InterPro" id="IPR038379">
    <property type="entry name" value="SecE_sf"/>
</dbReference>
<dbReference type="GO" id="GO:0005886">
    <property type="term" value="C:plasma membrane"/>
    <property type="evidence" value="ECO:0007669"/>
    <property type="project" value="UniProtKB-UniRule"/>
</dbReference>
<evidence type="ECO:0000256" key="1">
    <source>
        <dbReference type="ARBA" id="ARBA00004370"/>
    </source>
</evidence>
<dbReference type="GO" id="GO:0006605">
    <property type="term" value="P:protein targeting"/>
    <property type="evidence" value="ECO:0007669"/>
    <property type="project" value="UniProtKB-UniRule"/>
</dbReference>
<evidence type="ECO:0000256" key="5">
    <source>
        <dbReference type="ARBA" id="ARBA00022927"/>
    </source>
</evidence>
<evidence type="ECO:0000256" key="6">
    <source>
        <dbReference type="ARBA" id="ARBA00022989"/>
    </source>
</evidence>
<dbReference type="InterPro" id="IPR005807">
    <property type="entry name" value="SecE_bac"/>
</dbReference>
<keyword evidence="7 9" id="KW-0811">Translocation</keyword>
<evidence type="ECO:0000256" key="7">
    <source>
        <dbReference type="ARBA" id="ARBA00023010"/>
    </source>
</evidence>
<dbReference type="HAMAP" id="MF_00422">
    <property type="entry name" value="SecE"/>
    <property type="match status" value="1"/>
</dbReference>
<evidence type="ECO:0000313" key="11">
    <source>
        <dbReference type="Proteomes" id="UP000317178"/>
    </source>
</evidence>
<dbReference type="Gene3D" id="1.20.5.1030">
    <property type="entry name" value="Preprotein translocase secy subunit"/>
    <property type="match status" value="1"/>
</dbReference>
<comment type="subcellular location">
    <subcellularLocation>
        <location evidence="1">Membrane</location>
    </subcellularLocation>
</comment>
<keyword evidence="3 9" id="KW-1003">Cell membrane</keyword>
<dbReference type="PANTHER" id="PTHR33910:SF1">
    <property type="entry name" value="PROTEIN TRANSLOCASE SUBUNIT SECE"/>
    <property type="match status" value="1"/>
</dbReference>
<dbReference type="GO" id="GO:0008320">
    <property type="term" value="F:protein transmembrane transporter activity"/>
    <property type="evidence" value="ECO:0007669"/>
    <property type="project" value="UniProtKB-UniRule"/>
</dbReference>
<dbReference type="KEGG" id="plon:Pla110_35060"/>
<dbReference type="EMBL" id="CP036281">
    <property type="protein sequence ID" value="QDU81761.1"/>
    <property type="molecule type" value="Genomic_DNA"/>
</dbReference>
<organism evidence="10 11">
    <name type="scientific">Polystyrenella longa</name>
    <dbReference type="NCBI Taxonomy" id="2528007"/>
    <lineage>
        <taxon>Bacteria</taxon>
        <taxon>Pseudomonadati</taxon>
        <taxon>Planctomycetota</taxon>
        <taxon>Planctomycetia</taxon>
        <taxon>Planctomycetales</taxon>
        <taxon>Planctomycetaceae</taxon>
        <taxon>Polystyrenella</taxon>
    </lineage>
</organism>
<keyword evidence="6 9" id="KW-1133">Transmembrane helix</keyword>
<dbReference type="GO" id="GO:0043952">
    <property type="term" value="P:protein transport by the Sec complex"/>
    <property type="evidence" value="ECO:0007669"/>
    <property type="project" value="UniProtKB-UniRule"/>
</dbReference>
<dbReference type="AlphaFoldDB" id="A0A518CRA7"/>
<sequence length="142" mass="16115">MSRAEKNVNLMSSLVGFGQYKRNQGRWTRLITSWSVVLILFAGAWVASKQLTPNDWTESMQAALAFGLLVPIAWFGFRLTQYPRFADFLIAVEAEMAKVSWPGREELKRSTVVVIVTMVLLAAFLLVCDLFWQWVLTALGVR</sequence>
<evidence type="ECO:0000256" key="9">
    <source>
        <dbReference type="HAMAP-Rule" id="MF_00422"/>
    </source>
</evidence>
<keyword evidence="5 9" id="KW-0653">Protein transport</keyword>
<dbReference type="GO" id="GO:0065002">
    <property type="term" value="P:intracellular protein transmembrane transport"/>
    <property type="evidence" value="ECO:0007669"/>
    <property type="project" value="UniProtKB-UniRule"/>
</dbReference>
<keyword evidence="8 9" id="KW-0472">Membrane</keyword>
<gene>
    <name evidence="9" type="primary">secE</name>
    <name evidence="10" type="ORF">Pla110_35060</name>
</gene>
<evidence type="ECO:0000256" key="3">
    <source>
        <dbReference type="ARBA" id="ARBA00022475"/>
    </source>
</evidence>
<comment type="function">
    <text evidence="9">Essential subunit of the Sec protein translocation channel SecYEG. Clamps together the 2 halves of SecY. May contact the channel plug during translocation.</text>
</comment>
<comment type="subunit">
    <text evidence="9">Component of the Sec protein translocase complex. Heterotrimer consisting of SecY, SecE and SecG subunits. The heterotrimers can form oligomers, although 1 heterotrimer is thought to be able to translocate proteins. Interacts with the ribosome. Interacts with SecDF, and other proteins may be involved. Interacts with SecA.</text>
</comment>
<reference evidence="10 11" key="1">
    <citation type="submission" date="2019-02" db="EMBL/GenBank/DDBJ databases">
        <title>Deep-cultivation of Planctomycetes and their phenomic and genomic characterization uncovers novel biology.</title>
        <authorList>
            <person name="Wiegand S."/>
            <person name="Jogler M."/>
            <person name="Boedeker C."/>
            <person name="Pinto D."/>
            <person name="Vollmers J."/>
            <person name="Rivas-Marin E."/>
            <person name="Kohn T."/>
            <person name="Peeters S.H."/>
            <person name="Heuer A."/>
            <person name="Rast P."/>
            <person name="Oberbeckmann S."/>
            <person name="Bunk B."/>
            <person name="Jeske O."/>
            <person name="Meyerdierks A."/>
            <person name="Storesund J.E."/>
            <person name="Kallscheuer N."/>
            <person name="Luecker S."/>
            <person name="Lage O.M."/>
            <person name="Pohl T."/>
            <person name="Merkel B.J."/>
            <person name="Hornburger P."/>
            <person name="Mueller R.-W."/>
            <person name="Bruemmer F."/>
            <person name="Labrenz M."/>
            <person name="Spormann A.M."/>
            <person name="Op den Camp H."/>
            <person name="Overmann J."/>
            <person name="Amann R."/>
            <person name="Jetten M.S.M."/>
            <person name="Mascher T."/>
            <person name="Medema M.H."/>
            <person name="Devos D.P."/>
            <person name="Kaster A.-K."/>
            <person name="Ovreas L."/>
            <person name="Rohde M."/>
            <person name="Galperin M.Y."/>
            <person name="Jogler C."/>
        </authorList>
    </citation>
    <scope>NUCLEOTIDE SEQUENCE [LARGE SCALE GENOMIC DNA]</scope>
    <source>
        <strain evidence="10 11">Pla110</strain>
    </source>
</reference>
<dbReference type="InterPro" id="IPR001901">
    <property type="entry name" value="Translocase_SecE/Sec61-g"/>
</dbReference>
<accession>A0A518CRA7</accession>
<evidence type="ECO:0000256" key="4">
    <source>
        <dbReference type="ARBA" id="ARBA00022692"/>
    </source>
</evidence>
<name>A0A518CRA7_9PLAN</name>
<dbReference type="NCBIfam" id="TIGR00964">
    <property type="entry name" value="secE_bact"/>
    <property type="match status" value="1"/>
</dbReference>
<dbReference type="GO" id="GO:0009306">
    <property type="term" value="P:protein secretion"/>
    <property type="evidence" value="ECO:0007669"/>
    <property type="project" value="UniProtKB-UniRule"/>
</dbReference>
<keyword evidence="2 9" id="KW-0813">Transport</keyword>
<evidence type="ECO:0000313" key="10">
    <source>
        <dbReference type="EMBL" id="QDU81761.1"/>
    </source>
</evidence>
<keyword evidence="11" id="KW-1185">Reference proteome</keyword>
<protein>
    <recommendedName>
        <fullName evidence="9">Protein translocase subunit SecE</fullName>
    </recommendedName>
</protein>
<feature type="transmembrane region" description="Helical" evidence="9">
    <location>
        <begin position="27"/>
        <end position="47"/>
    </location>
</feature>
<proteinExistence type="inferred from homology"/>
<feature type="transmembrane region" description="Helical" evidence="9">
    <location>
        <begin position="112"/>
        <end position="135"/>
    </location>
</feature>
<dbReference type="PANTHER" id="PTHR33910">
    <property type="entry name" value="PROTEIN TRANSLOCASE SUBUNIT SECE"/>
    <property type="match status" value="1"/>
</dbReference>
<feature type="transmembrane region" description="Helical" evidence="9">
    <location>
        <begin position="59"/>
        <end position="77"/>
    </location>
</feature>
<keyword evidence="4 9" id="KW-0812">Transmembrane</keyword>
<evidence type="ECO:0000256" key="2">
    <source>
        <dbReference type="ARBA" id="ARBA00022448"/>
    </source>
</evidence>
<comment type="caution">
    <text evidence="9">Lacks conserved residue(s) required for the propagation of feature annotation.</text>
</comment>
<dbReference type="Pfam" id="PF00584">
    <property type="entry name" value="SecE"/>
    <property type="match status" value="1"/>
</dbReference>
<comment type="similarity">
    <text evidence="9">Belongs to the SecE/SEC61-gamma family.</text>
</comment>
<evidence type="ECO:0000256" key="8">
    <source>
        <dbReference type="ARBA" id="ARBA00023136"/>
    </source>
</evidence>